<organism evidence="1 2">
    <name type="scientific">Compostibacter hankyongensis</name>
    <dbReference type="NCBI Taxonomy" id="1007089"/>
    <lineage>
        <taxon>Bacteria</taxon>
        <taxon>Pseudomonadati</taxon>
        <taxon>Bacteroidota</taxon>
        <taxon>Chitinophagia</taxon>
        <taxon>Chitinophagales</taxon>
        <taxon>Chitinophagaceae</taxon>
        <taxon>Compostibacter</taxon>
    </lineage>
</organism>
<evidence type="ECO:0000313" key="1">
    <source>
        <dbReference type="EMBL" id="GAA4303695.1"/>
    </source>
</evidence>
<keyword evidence="2" id="KW-1185">Reference proteome</keyword>
<proteinExistence type="predicted"/>
<evidence type="ECO:0000313" key="2">
    <source>
        <dbReference type="Proteomes" id="UP001501207"/>
    </source>
</evidence>
<name>A0ABP8FH37_9BACT</name>
<reference evidence="2" key="1">
    <citation type="journal article" date="2019" name="Int. J. Syst. Evol. Microbiol.">
        <title>The Global Catalogue of Microorganisms (GCM) 10K type strain sequencing project: providing services to taxonomists for standard genome sequencing and annotation.</title>
        <authorList>
            <consortium name="The Broad Institute Genomics Platform"/>
            <consortium name="The Broad Institute Genome Sequencing Center for Infectious Disease"/>
            <person name="Wu L."/>
            <person name="Ma J."/>
        </authorList>
    </citation>
    <scope>NUCLEOTIDE SEQUENCE [LARGE SCALE GENOMIC DNA]</scope>
    <source>
        <strain evidence="2">JCM 17664</strain>
    </source>
</reference>
<dbReference type="EMBL" id="BAABFN010000001">
    <property type="protein sequence ID" value="GAA4303695.1"/>
    <property type="molecule type" value="Genomic_DNA"/>
</dbReference>
<gene>
    <name evidence="1" type="ORF">GCM10023143_07400</name>
</gene>
<comment type="caution">
    <text evidence="1">The sequence shown here is derived from an EMBL/GenBank/DDBJ whole genome shotgun (WGS) entry which is preliminary data.</text>
</comment>
<dbReference type="Proteomes" id="UP001501207">
    <property type="component" value="Unassembled WGS sequence"/>
</dbReference>
<accession>A0ABP8FH37</accession>
<dbReference type="RefSeq" id="WP_344975536.1">
    <property type="nucleotide sequence ID" value="NZ_BAABFN010000001.1"/>
</dbReference>
<sequence>MQDIEPYYNWRHLYVPEEDELSPFYGSEHNEFAYSQTVYNYYIHPQWDDFGAQNLYLKVLYADYQLNFAVIELIGEWNDCIENDIMTLKREVIDDMIAKGIYKFILIGENVLNFHSSDDCYYEEWIEDIRDEGGWVVLLNLPEHTAQEFRSAHLDHFVNFLDNDRWRTYLPHHLFNLVDNWMLRRLQ</sequence>
<protein>
    <submittedName>
        <fullName evidence="1">Uncharacterized protein</fullName>
    </submittedName>
</protein>